<proteinExistence type="predicted"/>
<reference evidence="2" key="1">
    <citation type="journal article" date="2023" name="Nat. Plants">
        <title>Single-cell RNA sequencing provides a high-resolution roadmap for understanding the multicellular compartmentation of specialized metabolism.</title>
        <authorList>
            <person name="Sun S."/>
            <person name="Shen X."/>
            <person name="Li Y."/>
            <person name="Li Y."/>
            <person name="Wang S."/>
            <person name="Li R."/>
            <person name="Zhang H."/>
            <person name="Shen G."/>
            <person name="Guo B."/>
            <person name="Wei J."/>
            <person name="Xu J."/>
            <person name="St-Pierre B."/>
            <person name="Chen S."/>
            <person name="Sun C."/>
        </authorList>
    </citation>
    <scope>NUCLEOTIDE SEQUENCE [LARGE SCALE GENOMIC DNA]</scope>
</reference>
<comment type="caution">
    <text evidence="1">The sequence shown here is derived from an EMBL/GenBank/DDBJ whole genome shotgun (WGS) entry which is preliminary data.</text>
</comment>
<evidence type="ECO:0000313" key="1">
    <source>
        <dbReference type="EMBL" id="KAI5674571.1"/>
    </source>
</evidence>
<dbReference type="EMBL" id="CM044703">
    <property type="protein sequence ID" value="KAI5674571.1"/>
    <property type="molecule type" value="Genomic_DNA"/>
</dbReference>
<keyword evidence="2" id="KW-1185">Reference proteome</keyword>
<gene>
    <name evidence="1" type="ORF">M9H77_14935</name>
</gene>
<evidence type="ECO:0000313" key="2">
    <source>
        <dbReference type="Proteomes" id="UP001060085"/>
    </source>
</evidence>
<organism evidence="1 2">
    <name type="scientific">Catharanthus roseus</name>
    <name type="common">Madagascar periwinkle</name>
    <name type="synonym">Vinca rosea</name>
    <dbReference type="NCBI Taxonomy" id="4058"/>
    <lineage>
        <taxon>Eukaryota</taxon>
        <taxon>Viridiplantae</taxon>
        <taxon>Streptophyta</taxon>
        <taxon>Embryophyta</taxon>
        <taxon>Tracheophyta</taxon>
        <taxon>Spermatophyta</taxon>
        <taxon>Magnoliopsida</taxon>
        <taxon>eudicotyledons</taxon>
        <taxon>Gunneridae</taxon>
        <taxon>Pentapetalae</taxon>
        <taxon>asterids</taxon>
        <taxon>lamiids</taxon>
        <taxon>Gentianales</taxon>
        <taxon>Apocynaceae</taxon>
        <taxon>Rauvolfioideae</taxon>
        <taxon>Vinceae</taxon>
        <taxon>Catharanthinae</taxon>
        <taxon>Catharanthus</taxon>
    </lineage>
</organism>
<sequence length="325" mass="36284">MASIPHHQYYTADNCMFITNDQLICELPTTDHPMSIGTDYGSSGSSEETSCCLPSYNFDGTNNGGGVLLMNNNNMQVPSYDSSSDITSSCMSNMGFLPPPADNHRLGGGVSNMNISALPADYDRAGFFGIAAAGNNDHNQGFVGGCEFLEECSTGGLMASNFWPPPLAAAAAAYTMSGDNWEISEDRVLEQKVEEPTLTITRYSAEERKDRILRYLKKRSQRNFNKTIKYACRKTLADKRVRVRGRFAKNNNNNNNGEICSEEDESVMMMRTDQTSTCHEEQTDLYFNNPLQQLIKGQEEEWLQEAISNLMYYHILPDNTMDLLP</sequence>
<protein>
    <submittedName>
        <fullName evidence="1">Uncharacterized protein</fullName>
    </submittedName>
</protein>
<accession>A0ACC0BPJ0</accession>
<dbReference type="Proteomes" id="UP001060085">
    <property type="component" value="Linkage Group LG03"/>
</dbReference>
<name>A0ACC0BPJ0_CATRO</name>